<comment type="caution">
    <text evidence="1">The sequence shown here is derived from an EMBL/GenBank/DDBJ whole genome shotgun (WGS) entry which is preliminary data.</text>
</comment>
<organism evidence="1 2">
    <name type="scientific">Cucumis melo var. makuwa</name>
    <name type="common">Oriental melon</name>
    <dbReference type="NCBI Taxonomy" id="1194695"/>
    <lineage>
        <taxon>Eukaryota</taxon>
        <taxon>Viridiplantae</taxon>
        <taxon>Streptophyta</taxon>
        <taxon>Embryophyta</taxon>
        <taxon>Tracheophyta</taxon>
        <taxon>Spermatophyta</taxon>
        <taxon>Magnoliopsida</taxon>
        <taxon>eudicotyledons</taxon>
        <taxon>Gunneridae</taxon>
        <taxon>Pentapetalae</taxon>
        <taxon>rosids</taxon>
        <taxon>fabids</taxon>
        <taxon>Cucurbitales</taxon>
        <taxon>Cucurbitaceae</taxon>
        <taxon>Benincaseae</taxon>
        <taxon>Cucumis</taxon>
    </lineage>
</organism>
<keyword evidence="1" id="KW-0418">Kinase</keyword>
<keyword evidence="1" id="KW-0808">Transferase</keyword>
<dbReference type="EMBL" id="SSTD01019758">
    <property type="protein sequence ID" value="TYJ96182.1"/>
    <property type="molecule type" value="Genomic_DNA"/>
</dbReference>
<gene>
    <name evidence="1" type="ORF">E5676_scaffold261G00080</name>
</gene>
<evidence type="ECO:0000313" key="2">
    <source>
        <dbReference type="Proteomes" id="UP000321947"/>
    </source>
</evidence>
<proteinExistence type="predicted"/>
<reference evidence="1 2" key="1">
    <citation type="submission" date="2019-08" db="EMBL/GenBank/DDBJ databases">
        <title>Draft genome sequences of two oriental melons (Cucumis melo L. var makuwa).</title>
        <authorList>
            <person name="Kwon S.-Y."/>
        </authorList>
    </citation>
    <scope>NUCLEOTIDE SEQUENCE [LARGE SCALE GENOMIC DNA]</scope>
    <source>
        <strain evidence="2">cv. Chang Bougi</strain>
        <tissue evidence="1">Leaf</tissue>
    </source>
</reference>
<keyword evidence="1" id="KW-0675">Receptor</keyword>
<dbReference type="Proteomes" id="UP000321947">
    <property type="component" value="Unassembled WGS sequence"/>
</dbReference>
<protein>
    <submittedName>
        <fullName evidence="1">Receptor-like protein kinase FERONIA</fullName>
    </submittedName>
</protein>
<dbReference type="GO" id="GO:0016301">
    <property type="term" value="F:kinase activity"/>
    <property type="evidence" value="ECO:0007669"/>
    <property type="project" value="UniProtKB-KW"/>
</dbReference>
<name>A0A5D3B8L1_CUCMM</name>
<accession>A0A5D3B8L1</accession>
<evidence type="ECO:0000313" key="1">
    <source>
        <dbReference type="EMBL" id="TYJ96182.1"/>
    </source>
</evidence>
<sequence>MNDIVGGLEFVLKLQEEARSGGDEHKGINNEEGWLLRDEALSNSSTEKDKTIASLERKRNKNLTSDVDELKSVVTSLLKDKISEHNLNNNPVRGPTSTYIPTPTPILYSPRMNSFEKLQMMHSILVHHVPLGPNTVRVWVDTMKIPNSFLWRPTSNIIVIDDAVDTTTVE</sequence>
<dbReference type="AlphaFoldDB" id="A0A5D3B8L1"/>